<name>A0A2J6SVJ5_9HELO</name>
<comment type="subcellular location">
    <subcellularLocation>
        <location evidence="1 11">Cytoplasm</location>
    </subcellularLocation>
</comment>
<reference evidence="13 14" key="1">
    <citation type="submission" date="2016-04" db="EMBL/GenBank/DDBJ databases">
        <title>A degradative enzymes factory behind the ericoid mycorrhizal symbiosis.</title>
        <authorList>
            <consortium name="DOE Joint Genome Institute"/>
            <person name="Martino E."/>
            <person name="Morin E."/>
            <person name="Grelet G."/>
            <person name="Kuo A."/>
            <person name="Kohler A."/>
            <person name="Daghino S."/>
            <person name="Barry K."/>
            <person name="Choi C."/>
            <person name="Cichocki N."/>
            <person name="Clum A."/>
            <person name="Copeland A."/>
            <person name="Hainaut M."/>
            <person name="Haridas S."/>
            <person name="Labutti K."/>
            <person name="Lindquist E."/>
            <person name="Lipzen A."/>
            <person name="Khouja H.-R."/>
            <person name="Murat C."/>
            <person name="Ohm R."/>
            <person name="Olson A."/>
            <person name="Spatafora J."/>
            <person name="Veneault-Fourrey C."/>
            <person name="Henrissat B."/>
            <person name="Grigoriev I."/>
            <person name="Martin F."/>
            <person name="Perotto S."/>
        </authorList>
    </citation>
    <scope>NUCLEOTIDE SEQUENCE [LARGE SCALE GENOMIC DNA]</scope>
    <source>
        <strain evidence="13 14">E</strain>
    </source>
</reference>
<evidence type="ECO:0000256" key="3">
    <source>
        <dbReference type="ARBA" id="ARBA00012795"/>
    </source>
</evidence>
<dbReference type="EC" id="2.1.1.211" evidence="3 11"/>
<dbReference type="GO" id="GO:0005737">
    <property type="term" value="C:cytoplasm"/>
    <property type="evidence" value="ECO:0007669"/>
    <property type="project" value="UniProtKB-SubCell"/>
</dbReference>
<evidence type="ECO:0000256" key="8">
    <source>
        <dbReference type="ARBA" id="ARBA00022691"/>
    </source>
</evidence>
<evidence type="ECO:0000256" key="12">
    <source>
        <dbReference type="SAM" id="MobiDB-lite"/>
    </source>
</evidence>
<keyword evidence="14" id="KW-1185">Reference proteome</keyword>
<evidence type="ECO:0000256" key="5">
    <source>
        <dbReference type="ARBA" id="ARBA00022490"/>
    </source>
</evidence>
<evidence type="ECO:0000256" key="10">
    <source>
        <dbReference type="ARBA" id="ARBA00047957"/>
    </source>
</evidence>
<dbReference type="InterPro" id="IPR011671">
    <property type="entry name" value="tRNA_uracil_MeTrfase"/>
</dbReference>
<evidence type="ECO:0000256" key="7">
    <source>
        <dbReference type="ARBA" id="ARBA00022679"/>
    </source>
</evidence>
<dbReference type="EMBL" id="KZ613859">
    <property type="protein sequence ID" value="PMD54787.1"/>
    <property type="molecule type" value="Genomic_DNA"/>
</dbReference>
<evidence type="ECO:0000256" key="1">
    <source>
        <dbReference type="ARBA" id="ARBA00004496"/>
    </source>
</evidence>
<dbReference type="Pfam" id="PF07757">
    <property type="entry name" value="AdoMet_MTase"/>
    <property type="match status" value="1"/>
</dbReference>
<evidence type="ECO:0000313" key="14">
    <source>
        <dbReference type="Proteomes" id="UP000235371"/>
    </source>
</evidence>
<protein>
    <recommendedName>
        <fullName evidence="4 11">tRNA (uracil-O(2)-)-methyltransferase</fullName>
        <ecNumber evidence="3 11">2.1.1.211</ecNumber>
    </recommendedName>
</protein>
<dbReference type="GO" id="GO:0141101">
    <property type="term" value="F:tRNA(Ser) (uridine(44)-2'-O-)-methyltransferase activity"/>
    <property type="evidence" value="ECO:0007669"/>
    <property type="project" value="UniProtKB-EC"/>
</dbReference>
<evidence type="ECO:0000256" key="4">
    <source>
        <dbReference type="ARBA" id="ARBA00017788"/>
    </source>
</evidence>
<dbReference type="PANTHER" id="PTHR21210:SF0">
    <property type="entry name" value="TRNA (URACIL-O(2)-)-METHYLTRANSFERASE-RELATED"/>
    <property type="match status" value="1"/>
</dbReference>
<evidence type="ECO:0000256" key="2">
    <source>
        <dbReference type="ARBA" id="ARBA00009056"/>
    </source>
</evidence>
<comment type="catalytic activity">
    <reaction evidence="10 11">
        <text>uridine(44) in tRNA(Ser) + S-adenosyl-L-methionine = 2'-O-methyluridine(44) in tRNA(Ser) + S-adenosyl-L-homocysteine + H(+)</text>
        <dbReference type="Rhea" id="RHEA:43100"/>
        <dbReference type="Rhea" id="RHEA-COMP:10339"/>
        <dbReference type="Rhea" id="RHEA-COMP:10340"/>
        <dbReference type="ChEBI" id="CHEBI:15378"/>
        <dbReference type="ChEBI" id="CHEBI:57856"/>
        <dbReference type="ChEBI" id="CHEBI:59789"/>
        <dbReference type="ChEBI" id="CHEBI:65315"/>
        <dbReference type="ChEBI" id="CHEBI:74478"/>
        <dbReference type="EC" id="2.1.1.211"/>
    </reaction>
</comment>
<proteinExistence type="inferred from homology"/>
<keyword evidence="7 11" id="KW-0808">Transferase</keyword>
<comment type="function">
    <text evidence="11">Adenosyl-L-methionine (AdoMet)-dependent tRNA (uracil-O(2)-)-methyltransferase.</text>
</comment>
<gene>
    <name evidence="13" type="ORF">K444DRAFT_618150</name>
</gene>
<evidence type="ECO:0000256" key="11">
    <source>
        <dbReference type="RuleBase" id="RU368004"/>
    </source>
</evidence>
<sequence>MAFAPELVVSGTLPSIEQAPGKAWTPLYRHGCSFPPEIFREVMLNLIRNPNINSNHLFRADISLDCLFSKEFLPESSISPRIEHFKGFTLKTIMVRTMIPRNIVVDRPLDQTCLLYDQAMDSGEILSLVIYLPHITSAAELPFYHPAVHGIGFLHTYDSVKREGVISIHYSFFESEPRSVKLERTALHLLAVLHKHGQGLVNGYVKRVKHDVILPQAKVQNTYARLKAKYARSLSQAWVEDTDPGKHVFEDLGIAAFLIELWAEMYKDIIFPGFVDIGCGNGLLVHLLIEEGYSGWGFDARRRKSWSIWSTKSQESLKEMILIPSIVAKKKVLSEMSNNKTQHTNPNSKLSEDAPKTLTENSDNGTQPTNPTLEPAEDKAKAQTPNENSAKKMQEVGIHDGVFPKGTFIISNHADELTPWTPILANLSESPFMMIPCCSHALSGDRFRAPPPKNAGASSSAYASLVAWVSKLAIECGWKVEKEMLRIPSTRNTALIGRHRNIPFGDVDTVDLVDENGGAICWEENALKLVKSAARGHCGLAVPGES</sequence>
<keyword evidence="5 11" id="KW-0963">Cytoplasm</keyword>
<evidence type="ECO:0000256" key="9">
    <source>
        <dbReference type="ARBA" id="ARBA00022694"/>
    </source>
</evidence>
<accession>A0A2J6SVJ5</accession>
<feature type="compositionally biased region" description="Polar residues" evidence="12">
    <location>
        <begin position="337"/>
        <end position="349"/>
    </location>
</feature>
<dbReference type="GeneID" id="36589336"/>
<feature type="compositionally biased region" description="Polar residues" evidence="12">
    <location>
        <begin position="358"/>
        <end position="372"/>
    </location>
</feature>
<evidence type="ECO:0000256" key="6">
    <source>
        <dbReference type="ARBA" id="ARBA00022603"/>
    </source>
</evidence>
<dbReference type="PANTHER" id="PTHR21210">
    <property type="entry name" value="TRNA (URACIL-O(2)-)-METHYLTRANSFERASE-RELATED"/>
    <property type="match status" value="1"/>
</dbReference>
<dbReference type="RefSeq" id="XP_024731691.1">
    <property type="nucleotide sequence ID" value="XM_024881259.1"/>
</dbReference>
<comment type="similarity">
    <text evidence="2 11">Belongs to the TRM44 family.</text>
</comment>
<dbReference type="InParanoid" id="A0A2J6SVJ5"/>
<organism evidence="13 14">
    <name type="scientific">Hyaloscypha bicolor E</name>
    <dbReference type="NCBI Taxonomy" id="1095630"/>
    <lineage>
        <taxon>Eukaryota</taxon>
        <taxon>Fungi</taxon>
        <taxon>Dikarya</taxon>
        <taxon>Ascomycota</taxon>
        <taxon>Pezizomycotina</taxon>
        <taxon>Leotiomycetes</taxon>
        <taxon>Helotiales</taxon>
        <taxon>Hyaloscyphaceae</taxon>
        <taxon>Hyaloscypha</taxon>
        <taxon>Hyaloscypha bicolor</taxon>
    </lineage>
</organism>
<keyword evidence="8 11" id="KW-0949">S-adenosyl-L-methionine</keyword>
<keyword evidence="6 11" id="KW-0489">Methyltransferase</keyword>
<dbReference type="Proteomes" id="UP000235371">
    <property type="component" value="Unassembled WGS sequence"/>
</dbReference>
<dbReference type="AlphaFoldDB" id="A0A2J6SVJ5"/>
<evidence type="ECO:0000313" key="13">
    <source>
        <dbReference type="EMBL" id="PMD54787.1"/>
    </source>
</evidence>
<keyword evidence="9 11" id="KW-0819">tRNA processing</keyword>
<dbReference type="FunCoup" id="A0A2J6SVJ5">
    <property type="interactions" value="97"/>
</dbReference>
<feature type="region of interest" description="Disordered" evidence="12">
    <location>
        <begin position="337"/>
        <end position="390"/>
    </location>
</feature>
<dbReference type="STRING" id="1095630.A0A2J6SVJ5"/>
<dbReference type="GO" id="GO:0030488">
    <property type="term" value="P:tRNA methylation"/>
    <property type="evidence" value="ECO:0007669"/>
    <property type="project" value="UniProtKB-UniRule"/>
</dbReference>
<dbReference type="OrthoDB" id="10047021at2759"/>